<accession>A0A426UTM7</accession>
<evidence type="ECO:0000313" key="2">
    <source>
        <dbReference type="EMBL" id="RRR97320.1"/>
    </source>
</evidence>
<keyword evidence="3" id="KW-1185">Reference proteome</keyword>
<dbReference type="Proteomes" id="UP000277256">
    <property type="component" value="Unassembled WGS sequence"/>
</dbReference>
<name>A0A426UTM7_9ACTN</name>
<evidence type="ECO:0000256" key="1">
    <source>
        <dbReference type="SAM" id="MobiDB-lite"/>
    </source>
</evidence>
<dbReference type="EMBL" id="RSEB01000005">
    <property type="protein sequence ID" value="RRR97320.1"/>
    <property type="molecule type" value="Genomic_DNA"/>
</dbReference>
<evidence type="ECO:0000313" key="3">
    <source>
        <dbReference type="Proteomes" id="UP000277256"/>
    </source>
</evidence>
<organism evidence="2 3">
    <name type="scientific">Glycomyces terrestris</name>
    <dbReference type="NCBI Taxonomy" id="2493553"/>
    <lineage>
        <taxon>Bacteria</taxon>
        <taxon>Bacillati</taxon>
        <taxon>Actinomycetota</taxon>
        <taxon>Actinomycetes</taxon>
        <taxon>Glycomycetales</taxon>
        <taxon>Glycomycetaceae</taxon>
        <taxon>Glycomyces</taxon>
    </lineage>
</organism>
<feature type="compositionally biased region" description="Acidic residues" evidence="1">
    <location>
        <begin position="1"/>
        <end position="15"/>
    </location>
</feature>
<comment type="caution">
    <text evidence="2">The sequence shown here is derived from an EMBL/GenBank/DDBJ whole genome shotgun (WGS) entry which is preliminary data.</text>
</comment>
<feature type="region of interest" description="Disordered" evidence="1">
    <location>
        <begin position="65"/>
        <end position="84"/>
    </location>
</feature>
<dbReference type="RefSeq" id="WP_125249128.1">
    <property type="nucleotide sequence ID" value="NZ_RSEB01000005.1"/>
</dbReference>
<protein>
    <submittedName>
        <fullName evidence="2">Uncharacterized protein</fullName>
    </submittedName>
</protein>
<gene>
    <name evidence="2" type="ORF">EIW28_18075</name>
</gene>
<sequence length="84" mass="8982">MTDEWDAGDEADFGEDFFYSLEAAPDAEPQDAGAADGVFDGDAGADEFQYEAEGDGSFETEAAAEEFPEEFDAEDYPFDLGGEG</sequence>
<feature type="compositionally biased region" description="Low complexity" evidence="1">
    <location>
        <begin position="31"/>
        <end position="42"/>
    </location>
</feature>
<feature type="region of interest" description="Disordered" evidence="1">
    <location>
        <begin position="1"/>
        <end position="45"/>
    </location>
</feature>
<feature type="compositionally biased region" description="Acidic residues" evidence="1">
    <location>
        <begin position="65"/>
        <end position="77"/>
    </location>
</feature>
<dbReference type="AlphaFoldDB" id="A0A426UTM7"/>
<reference evidence="2 3" key="1">
    <citation type="submission" date="2018-12" db="EMBL/GenBank/DDBJ databases">
        <title>Glycomyces sp. YIM 121974 draft genome.</title>
        <authorList>
            <person name="Li Q."/>
        </authorList>
    </citation>
    <scope>NUCLEOTIDE SEQUENCE [LARGE SCALE GENOMIC DNA]</scope>
    <source>
        <strain evidence="2 3">YIM 121974</strain>
    </source>
</reference>
<proteinExistence type="predicted"/>